<sequence>MRTTNSGSGKVTYLTADTQASTQLAIDAATGATTRRRYTPFGDERSGALPAGSDHGFLGQTEDESTGLSLLGARAYDPALGRFLSPDPLSVPYDPQNLSAYSYSHNDPINFSDPSGLIEACGPGHDLDCPHRDTGGDHLGGGEHADPSSSTASYDNNYNTYGGGGSDSAWLDAALTSFVETVNPIRLVHGFVENVKQKAQDAKDCATNFNIGSCIDASPIGTLEDTYEQGKDISAAPIAGPSSRPAAAMASARAGS</sequence>
<organism evidence="4">
    <name type="scientific">Streptomyces sp. NBC_00119</name>
    <dbReference type="NCBI Taxonomy" id="2975659"/>
    <lineage>
        <taxon>Bacteria</taxon>
        <taxon>Bacillati</taxon>
        <taxon>Actinomycetota</taxon>
        <taxon>Actinomycetes</taxon>
        <taxon>Kitasatosporales</taxon>
        <taxon>Streptomycetaceae</taxon>
        <taxon>Streptomyces</taxon>
    </lineage>
</organism>
<dbReference type="NCBIfam" id="TIGR03696">
    <property type="entry name" value="Rhs_assc_core"/>
    <property type="match status" value="1"/>
</dbReference>
<evidence type="ECO:0000256" key="1">
    <source>
        <dbReference type="ARBA" id="ARBA00022737"/>
    </source>
</evidence>
<dbReference type="InterPro" id="IPR050708">
    <property type="entry name" value="T6SS_VgrG/RHS"/>
</dbReference>
<keyword evidence="1" id="KW-0677">Repeat</keyword>
<accession>A0AAU1UM05</accession>
<name>A0AAU1UM05_9ACTN</name>
<dbReference type="PANTHER" id="PTHR32305:SF17">
    <property type="entry name" value="TRNA NUCLEASE WAPA"/>
    <property type="match status" value="1"/>
</dbReference>
<feature type="region of interest" description="Disordered" evidence="2">
    <location>
        <begin position="234"/>
        <end position="256"/>
    </location>
</feature>
<protein>
    <submittedName>
        <fullName evidence="4">RHS repeat-associated core domain-containing protein</fullName>
    </submittedName>
</protein>
<feature type="compositionally biased region" description="Basic and acidic residues" evidence="2">
    <location>
        <begin position="132"/>
        <end position="146"/>
    </location>
</feature>
<dbReference type="InterPro" id="IPR022385">
    <property type="entry name" value="Rhs_assc_core"/>
</dbReference>
<feature type="compositionally biased region" description="Low complexity" evidence="2">
    <location>
        <begin position="239"/>
        <end position="256"/>
    </location>
</feature>
<gene>
    <name evidence="4" type="ORF">OHU69_49410</name>
</gene>
<evidence type="ECO:0000259" key="3">
    <source>
        <dbReference type="Pfam" id="PF25023"/>
    </source>
</evidence>
<evidence type="ECO:0000313" key="4">
    <source>
        <dbReference type="EMBL" id="WTS18283.1"/>
    </source>
</evidence>
<dbReference type="InterPro" id="IPR056823">
    <property type="entry name" value="TEN-like_YD-shell"/>
</dbReference>
<dbReference type="EMBL" id="CP108195">
    <property type="protein sequence ID" value="WTS18283.1"/>
    <property type="molecule type" value="Genomic_DNA"/>
</dbReference>
<feature type="domain" description="Teneurin-like YD-shell" evidence="3">
    <location>
        <begin position="12"/>
        <end position="109"/>
    </location>
</feature>
<dbReference type="AlphaFoldDB" id="A0AAU1UM05"/>
<reference evidence="4" key="1">
    <citation type="submission" date="2022-10" db="EMBL/GenBank/DDBJ databases">
        <title>The complete genomes of actinobacterial strains from the NBC collection.</title>
        <authorList>
            <person name="Joergensen T.S."/>
            <person name="Alvarez Arevalo M."/>
            <person name="Sterndorff E.B."/>
            <person name="Faurdal D."/>
            <person name="Vuksanovic O."/>
            <person name="Mourched A.-S."/>
            <person name="Charusanti P."/>
            <person name="Shaw S."/>
            <person name="Blin K."/>
            <person name="Weber T."/>
        </authorList>
    </citation>
    <scope>NUCLEOTIDE SEQUENCE</scope>
    <source>
        <strain evidence="4">NBC_00119</strain>
    </source>
</reference>
<dbReference type="Gene3D" id="2.180.10.10">
    <property type="entry name" value="RHS repeat-associated core"/>
    <property type="match status" value="1"/>
</dbReference>
<proteinExistence type="predicted"/>
<dbReference type="Pfam" id="PF25023">
    <property type="entry name" value="TEN_YD-shell"/>
    <property type="match status" value="1"/>
</dbReference>
<feature type="region of interest" description="Disordered" evidence="2">
    <location>
        <begin position="132"/>
        <end position="151"/>
    </location>
</feature>
<dbReference type="PANTHER" id="PTHR32305">
    <property type="match status" value="1"/>
</dbReference>
<evidence type="ECO:0000256" key="2">
    <source>
        <dbReference type="SAM" id="MobiDB-lite"/>
    </source>
</evidence>